<feature type="domain" description="Phosphotyrosine protein phosphatase I" evidence="7">
    <location>
        <begin position="2"/>
        <end position="145"/>
    </location>
</feature>
<dbReference type="RefSeq" id="WP_023053049.1">
    <property type="nucleotide sequence ID" value="NZ_AWXA01000008.1"/>
</dbReference>
<keyword evidence="3" id="KW-0378">Hydrolase</keyword>
<evidence type="ECO:0000259" key="7">
    <source>
        <dbReference type="SMART" id="SM00226"/>
    </source>
</evidence>
<dbReference type="AlphaFoldDB" id="U7US86"/>
<comment type="similarity">
    <text evidence="1">Belongs to the low molecular weight phosphotyrosine protein phosphatase family.</text>
</comment>
<dbReference type="Proteomes" id="UP000017090">
    <property type="component" value="Unassembled WGS sequence"/>
</dbReference>
<name>U7US86_9FIRM</name>
<proteinExistence type="inferred from homology"/>
<evidence type="ECO:0000313" key="9">
    <source>
        <dbReference type="Proteomes" id="UP000017090"/>
    </source>
</evidence>
<dbReference type="InterPro" id="IPR023485">
    <property type="entry name" value="Ptyr_pPase"/>
</dbReference>
<evidence type="ECO:0000256" key="4">
    <source>
        <dbReference type="ARBA" id="ARBA00022912"/>
    </source>
</evidence>
<feature type="active site" description="Nucleophile" evidence="6">
    <location>
        <position position="8"/>
    </location>
</feature>
<evidence type="ECO:0000256" key="5">
    <source>
        <dbReference type="ARBA" id="ARBA00051722"/>
    </source>
</evidence>
<dbReference type="CDD" id="cd16343">
    <property type="entry name" value="LMWPTP"/>
    <property type="match status" value="1"/>
</dbReference>
<feature type="active site" description="Proton donor" evidence="6">
    <location>
        <position position="121"/>
    </location>
</feature>
<dbReference type="InterPro" id="IPR050438">
    <property type="entry name" value="LMW_PTPase"/>
</dbReference>
<dbReference type="PANTHER" id="PTHR11717:SF7">
    <property type="entry name" value="LOW MOLECULAR WEIGHT PHOSPHOTYROSINE PROTEIN PHOSPHATASE"/>
    <property type="match status" value="1"/>
</dbReference>
<dbReference type="InterPro" id="IPR036196">
    <property type="entry name" value="Ptyr_pPase_sf"/>
</dbReference>
<dbReference type="PATRIC" id="fig|1111454.3.peg.602"/>
<evidence type="ECO:0000256" key="1">
    <source>
        <dbReference type="ARBA" id="ARBA00011063"/>
    </source>
</evidence>
<dbReference type="eggNOG" id="COG0394">
    <property type="taxonomic scope" value="Bacteria"/>
</dbReference>
<dbReference type="EMBL" id="AWXA01000008">
    <property type="protein sequence ID" value="ERT61759.1"/>
    <property type="molecule type" value="Genomic_DNA"/>
</dbReference>
<keyword evidence="9" id="KW-1185">Reference proteome</keyword>
<gene>
    <name evidence="8" type="ORF">HMPREF1250_2264</name>
</gene>
<accession>U7US86</accession>
<dbReference type="InterPro" id="IPR017867">
    <property type="entry name" value="Tyr_phospatase_low_mol_wt"/>
</dbReference>
<dbReference type="OrthoDB" id="9784339at2"/>
<sequence>MIKILFVCHGNICRSPMAEFVMKDIVKKAGLRDFFLIESAATSAEEIGNGVYPPAKRKLAEHGIACDGKRARQLCCDDYDRYDYLIAMDRANYHHMCTLLGCSEKVRLLLSYAGRNDEVADPWYTGDFEATWQDVSTGCAALLETILAVQKGRIY</sequence>
<dbReference type="Pfam" id="PF01451">
    <property type="entry name" value="LMWPc"/>
    <property type="match status" value="1"/>
</dbReference>
<evidence type="ECO:0000256" key="6">
    <source>
        <dbReference type="PIRSR" id="PIRSR617867-1"/>
    </source>
</evidence>
<dbReference type="EC" id="3.1.3.48" evidence="2"/>
<protein>
    <recommendedName>
        <fullName evidence="2">protein-tyrosine-phosphatase</fullName>
        <ecNumber evidence="2">3.1.3.48</ecNumber>
    </recommendedName>
</protein>
<dbReference type="Gene3D" id="3.40.50.2300">
    <property type="match status" value="1"/>
</dbReference>
<evidence type="ECO:0000313" key="8">
    <source>
        <dbReference type="EMBL" id="ERT61759.1"/>
    </source>
</evidence>
<dbReference type="SMART" id="SM00226">
    <property type="entry name" value="LMWPc"/>
    <property type="match status" value="1"/>
</dbReference>
<comment type="catalytic activity">
    <reaction evidence="5">
        <text>O-phospho-L-tyrosyl-[protein] + H2O = L-tyrosyl-[protein] + phosphate</text>
        <dbReference type="Rhea" id="RHEA:10684"/>
        <dbReference type="Rhea" id="RHEA-COMP:10136"/>
        <dbReference type="Rhea" id="RHEA-COMP:20101"/>
        <dbReference type="ChEBI" id="CHEBI:15377"/>
        <dbReference type="ChEBI" id="CHEBI:43474"/>
        <dbReference type="ChEBI" id="CHEBI:46858"/>
        <dbReference type="ChEBI" id="CHEBI:61978"/>
        <dbReference type="EC" id="3.1.3.48"/>
    </reaction>
</comment>
<evidence type="ECO:0000256" key="3">
    <source>
        <dbReference type="ARBA" id="ARBA00022801"/>
    </source>
</evidence>
<dbReference type="SUPFAM" id="SSF52788">
    <property type="entry name" value="Phosphotyrosine protein phosphatases I"/>
    <property type="match status" value="1"/>
</dbReference>
<dbReference type="PRINTS" id="PR00719">
    <property type="entry name" value="LMWPTPASE"/>
</dbReference>
<dbReference type="GO" id="GO:0004725">
    <property type="term" value="F:protein tyrosine phosphatase activity"/>
    <property type="evidence" value="ECO:0007669"/>
    <property type="project" value="UniProtKB-EC"/>
</dbReference>
<organism evidence="8 9">
    <name type="scientific">Megasphaera vaginalis</name>
    <name type="common">ex Srinivasan et al. 2021</name>
    <dbReference type="NCBI Taxonomy" id="1111454"/>
    <lineage>
        <taxon>Bacteria</taxon>
        <taxon>Bacillati</taxon>
        <taxon>Bacillota</taxon>
        <taxon>Negativicutes</taxon>
        <taxon>Veillonellales</taxon>
        <taxon>Veillonellaceae</taxon>
        <taxon>Megasphaera</taxon>
    </lineage>
</organism>
<dbReference type="STRING" id="1111454.HMPREF1250_2264"/>
<dbReference type="PANTHER" id="PTHR11717">
    <property type="entry name" value="LOW MOLECULAR WEIGHT PROTEIN TYROSINE PHOSPHATASE"/>
    <property type="match status" value="1"/>
</dbReference>
<keyword evidence="4" id="KW-0904">Protein phosphatase</keyword>
<evidence type="ECO:0000256" key="2">
    <source>
        <dbReference type="ARBA" id="ARBA00013064"/>
    </source>
</evidence>
<comment type="caution">
    <text evidence="8">The sequence shown here is derived from an EMBL/GenBank/DDBJ whole genome shotgun (WGS) entry which is preliminary data.</text>
</comment>
<feature type="active site" evidence="6">
    <location>
        <position position="14"/>
    </location>
</feature>
<reference evidence="8 9" key="1">
    <citation type="submission" date="2013-09" db="EMBL/GenBank/DDBJ databases">
        <authorList>
            <person name="Durkin A.S."/>
            <person name="Haft D.R."/>
            <person name="McCorrison J."/>
            <person name="Torralba M."/>
            <person name="Gillis M."/>
            <person name="Haft D.H."/>
            <person name="Methe B."/>
            <person name="Sutton G."/>
            <person name="Nelson K.E."/>
        </authorList>
    </citation>
    <scope>NUCLEOTIDE SEQUENCE [LARGE SCALE GENOMIC DNA]</scope>
    <source>
        <strain evidence="8 9">BV3C16-1</strain>
    </source>
</reference>